<sequence>MSITVVISAQVSDFDLWKSKFDGLEDQRVAAGINARAYRNPDKPNTSYVIGTAPSKEVFVEFFTSPDRQAIQDSGVITSPPDIVFLEEY</sequence>
<protein>
    <recommendedName>
        <fullName evidence="2">ABM domain-containing protein</fullName>
    </recommendedName>
</protein>
<evidence type="ECO:0008006" key="2">
    <source>
        <dbReference type="Google" id="ProtNLM"/>
    </source>
</evidence>
<dbReference type="AlphaFoldDB" id="A0A383CZV1"/>
<accession>A0A383CZV1</accession>
<reference evidence="1" key="1">
    <citation type="submission" date="2018-05" db="EMBL/GenBank/DDBJ databases">
        <authorList>
            <person name="Lanie J.A."/>
            <person name="Ng W.-L."/>
            <person name="Kazmierczak K.M."/>
            <person name="Andrzejewski T.M."/>
            <person name="Davidsen T.M."/>
            <person name="Wayne K.J."/>
            <person name="Tettelin H."/>
            <person name="Glass J.I."/>
            <person name="Rusch D."/>
            <person name="Podicherti R."/>
            <person name="Tsui H.-C.T."/>
            <person name="Winkler M.E."/>
        </authorList>
    </citation>
    <scope>NUCLEOTIDE SEQUENCE</scope>
</reference>
<organism evidence="1">
    <name type="scientific">marine metagenome</name>
    <dbReference type="NCBI Taxonomy" id="408172"/>
    <lineage>
        <taxon>unclassified sequences</taxon>
        <taxon>metagenomes</taxon>
        <taxon>ecological metagenomes</taxon>
    </lineage>
</organism>
<evidence type="ECO:0000313" key="1">
    <source>
        <dbReference type="EMBL" id="SVE37495.1"/>
    </source>
</evidence>
<name>A0A383CZV1_9ZZZZ</name>
<dbReference type="EMBL" id="UINC01212947">
    <property type="protein sequence ID" value="SVE37495.1"/>
    <property type="molecule type" value="Genomic_DNA"/>
</dbReference>
<gene>
    <name evidence="1" type="ORF">METZ01_LOCUS490349</name>
</gene>
<proteinExistence type="predicted"/>